<keyword evidence="3" id="KW-1003">Cell membrane</keyword>
<gene>
    <name evidence="8" type="ordered locus">LKI_08640</name>
</gene>
<proteinExistence type="inferred from homology"/>
<dbReference type="InterPro" id="IPR043148">
    <property type="entry name" value="TagF_C"/>
</dbReference>
<keyword evidence="6 7" id="KW-0472">Membrane</keyword>
<evidence type="ECO:0000313" key="9">
    <source>
        <dbReference type="Proteomes" id="UP000002362"/>
    </source>
</evidence>
<feature type="transmembrane region" description="Helical" evidence="7">
    <location>
        <begin position="109"/>
        <end position="125"/>
    </location>
</feature>
<evidence type="ECO:0008006" key="10">
    <source>
        <dbReference type="Google" id="ProtNLM"/>
    </source>
</evidence>
<comment type="similarity">
    <text evidence="2">Belongs to the CDP-glycerol glycerophosphotransferase family.</text>
</comment>
<evidence type="ECO:0000256" key="5">
    <source>
        <dbReference type="ARBA" id="ARBA00022944"/>
    </source>
</evidence>
<dbReference type="Proteomes" id="UP000002362">
    <property type="component" value="Chromosome"/>
</dbReference>
<evidence type="ECO:0000256" key="7">
    <source>
        <dbReference type="SAM" id="Phobius"/>
    </source>
</evidence>
<comment type="subcellular location">
    <subcellularLocation>
        <location evidence="1">Cell membrane</location>
        <topology evidence="1">Peripheral membrane protein</topology>
    </subcellularLocation>
</comment>
<dbReference type="InterPro" id="IPR043149">
    <property type="entry name" value="TagF_N"/>
</dbReference>
<evidence type="ECO:0000256" key="6">
    <source>
        <dbReference type="ARBA" id="ARBA00023136"/>
    </source>
</evidence>
<dbReference type="HOGENOM" id="CLU_021508_0_0_9"/>
<dbReference type="InterPro" id="IPR007554">
    <property type="entry name" value="Glycerophosphate_synth"/>
</dbReference>
<keyword evidence="4" id="KW-0808">Transferase</keyword>
<keyword evidence="7" id="KW-1133">Transmembrane helix</keyword>
<name>D5T5D7_LEUKI</name>
<dbReference type="PATRIC" id="fig|762051.18.peg.1739"/>
<accession>D5T5D7</accession>
<dbReference type="Gene3D" id="3.40.50.12580">
    <property type="match status" value="1"/>
</dbReference>
<dbReference type="EMBL" id="CP001758">
    <property type="protein sequence ID" value="ADG41267.1"/>
    <property type="molecule type" value="Genomic_DNA"/>
</dbReference>
<organism evidence="8 9">
    <name type="scientific">Leuconostoc kimchii (strain IMSNU 11154 / KCTC 2386 / IH25)</name>
    <dbReference type="NCBI Taxonomy" id="762051"/>
    <lineage>
        <taxon>Bacteria</taxon>
        <taxon>Bacillati</taxon>
        <taxon>Bacillota</taxon>
        <taxon>Bacilli</taxon>
        <taxon>Lactobacillales</taxon>
        <taxon>Lactobacillaceae</taxon>
        <taxon>Leuconostoc</taxon>
    </lineage>
</organism>
<evidence type="ECO:0000256" key="4">
    <source>
        <dbReference type="ARBA" id="ARBA00022679"/>
    </source>
</evidence>
<dbReference type="GO" id="GO:0019350">
    <property type="term" value="P:teichoic acid biosynthetic process"/>
    <property type="evidence" value="ECO:0007669"/>
    <property type="project" value="UniProtKB-KW"/>
</dbReference>
<dbReference type="RefSeq" id="WP_013103856.1">
    <property type="nucleotide sequence ID" value="NC_014136.1"/>
</dbReference>
<keyword evidence="7" id="KW-0812">Transmembrane</keyword>
<dbReference type="Pfam" id="PF04464">
    <property type="entry name" value="Glyphos_transf"/>
    <property type="match status" value="1"/>
</dbReference>
<dbReference type="OrthoDB" id="9811865at2"/>
<evidence type="ECO:0000256" key="3">
    <source>
        <dbReference type="ARBA" id="ARBA00022475"/>
    </source>
</evidence>
<evidence type="ECO:0000313" key="8">
    <source>
        <dbReference type="EMBL" id="ADG41267.1"/>
    </source>
</evidence>
<reference evidence="8 9" key="1">
    <citation type="journal article" date="2010" name="J. Bacteriol.">
        <title>Complete genome sequence analysis of Leuconostoc kimchii IMSNU 11154.</title>
        <authorList>
            <person name="Oh H.M."/>
            <person name="Cho Y.J."/>
            <person name="Kim B.K."/>
            <person name="Roe J.H."/>
            <person name="Kang S.O."/>
            <person name="Nahm B.H."/>
            <person name="Jeong G."/>
            <person name="Han H.U."/>
            <person name="Chun J."/>
        </authorList>
    </citation>
    <scope>NUCLEOTIDE SEQUENCE [LARGE SCALE GENOMIC DNA]</scope>
    <source>
        <strain evidence="9">IMSNU 11154 / KCTC 2386 / IH25</strain>
    </source>
</reference>
<dbReference type="AlphaFoldDB" id="D5T5D7"/>
<evidence type="ECO:0000256" key="2">
    <source>
        <dbReference type="ARBA" id="ARBA00010488"/>
    </source>
</evidence>
<dbReference type="STRING" id="762051.LKI_08640"/>
<dbReference type="KEGG" id="lki:LKI_08640"/>
<sequence length="500" mass="59139">MKTMYVEKYSGTFVKLGRFSLSRKKLYKILRNNDWNPVYTKVYEKKGNDFLPFRLNLIQFFQLFFFSHVYQIKSPDRMVLYPFATRSRNLVISYRSDNGMTKSKRFRQFWAYFLATIMNTMFPMNRPMIVYEKLSDRAQESGYAYFKYMNKYHAKEPVYFLIKLDSPDIDKLYGLKNIVVHGSFKHFYLLIRSKLFISSETPGHAYFWRENMGLTANVVRTKPYVFLQHGVLGFKKLDNLFYGDRLTAPVRLITSSQFEQDIVTKQLGYDASRAPITGLARWDLIDLPKERMNVRDKILFFYTWRPWLDDVDDETFVQSEYFLAIKKSIKQISKLSSDKKIIVMMHPKMHAALNSSDMLNIKLWTDNDGPLNELMSSVALLVTDYSSLSWEAYYREIPVVFKMFDKERYEKEVDSYINLDELPFGINGSGDLSFALAKAEEQNFHLRPEELLNKSKYFAYEDQGASERIHEVVQNIDLKSINRDKRRSMIQAILRLIRSK</sequence>
<dbReference type="GO" id="GO:0005886">
    <property type="term" value="C:plasma membrane"/>
    <property type="evidence" value="ECO:0007669"/>
    <property type="project" value="UniProtKB-SubCell"/>
</dbReference>
<dbReference type="GO" id="GO:0047355">
    <property type="term" value="F:CDP-glycerol glycerophosphotransferase activity"/>
    <property type="evidence" value="ECO:0007669"/>
    <property type="project" value="InterPro"/>
</dbReference>
<dbReference type="eggNOG" id="COG1887">
    <property type="taxonomic scope" value="Bacteria"/>
</dbReference>
<dbReference type="Gene3D" id="3.40.50.11820">
    <property type="match status" value="1"/>
</dbReference>
<dbReference type="SUPFAM" id="SSF53756">
    <property type="entry name" value="UDP-Glycosyltransferase/glycogen phosphorylase"/>
    <property type="match status" value="1"/>
</dbReference>
<protein>
    <recommendedName>
        <fullName evidence="10">Teichoic acid biosynthesis protein</fullName>
    </recommendedName>
</protein>
<evidence type="ECO:0000256" key="1">
    <source>
        <dbReference type="ARBA" id="ARBA00004202"/>
    </source>
</evidence>
<keyword evidence="5" id="KW-0777">Teichoic acid biosynthesis</keyword>